<gene>
    <name evidence="8" type="ORF">Val02_19290</name>
</gene>
<feature type="transmembrane region" description="Helical" evidence="6">
    <location>
        <begin position="37"/>
        <end position="63"/>
    </location>
</feature>
<proteinExistence type="inferred from homology"/>
<evidence type="ECO:0000313" key="8">
    <source>
        <dbReference type="EMBL" id="GIJ45043.1"/>
    </source>
</evidence>
<keyword evidence="3 6" id="KW-0812">Transmembrane</keyword>
<dbReference type="AlphaFoldDB" id="A0A8J4DPV0"/>
<reference evidence="8" key="1">
    <citation type="submission" date="2021-01" db="EMBL/GenBank/DDBJ databases">
        <title>Whole genome shotgun sequence of Virgisporangium aliadipatigenens NBRC 105644.</title>
        <authorList>
            <person name="Komaki H."/>
            <person name="Tamura T."/>
        </authorList>
    </citation>
    <scope>NUCLEOTIDE SEQUENCE</scope>
    <source>
        <strain evidence="8">NBRC 105644</strain>
    </source>
</reference>
<dbReference type="RefSeq" id="WP_203898602.1">
    <property type="nucleotide sequence ID" value="NZ_BOPF01000006.1"/>
</dbReference>
<organism evidence="8 9">
    <name type="scientific">Virgisporangium aliadipatigenens</name>
    <dbReference type="NCBI Taxonomy" id="741659"/>
    <lineage>
        <taxon>Bacteria</taxon>
        <taxon>Bacillati</taxon>
        <taxon>Actinomycetota</taxon>
        <taxon>Actinomycetes</taxon>
        <taxon>Micromonosporales</taxon>
        <taxon>Micromonosporaceae</taxon>
        <taxon>Virgisporangium</taxon>
    </lineage>
</organism>
<keyword evidence="9" id="KW-1185">Reference proteome</keyword>
<comment type="similarity">
    <text evidence="2">Belongs to the GtrA family.</text>
</comment>
<sequence>MNRDGGLLRLLGFAAAGASGVLPNLAVTWLLVEVAGVHYLVAAVAATQAAIAWNFALVDLLVFRRRRGRRLAARLGRFLLVNNADLALRLPALAVLVGWCGVDELVATAVTIAVAFLARFLVVDRIVYVPPAIEAA</sequence>
<dbReference type="GO" id="GO:0000271">
    <property type="term" value="P:polysaccharide biosynthetic process"/>
    <property type="evidence" value="ECO:0007669"/>
    <property type="project" value="InterPro"/>
</dbReference>
<comment type="subcellular location">
    <subcellularLocation>
        <location evidence="1">Membrane</location>
        <topology evidence="1">Multi-pass membrane protein</topology>
    </subcellularLocation>
</comment>
<evidence type="ECO:0000313" key="9">
    <source>
        <dbReference type="Proteomes" id="UP000619260"/>
    </source>
</evidence>
<protein>
    <recommendedName>
        <fullName evidence="7">GtrA/DPMS transmembrane domain-containing protein</fullName>
    </recommendedName>
</protein>
<evidence type="ECO:0000256" key="1">
    <source>
        <dbReference type="ARBA" id="ARBA00004141"/>
    </source>
</evidence>
<dbReference type="InterPro" id="IPR051401">
    <property type="entry name" value="GtrA_CellWall_Glycosyl"/>
</dbReference>
<keyword evidence="4 6" id="KW-1133">Transmembrane helix</keyword>
<feature type="transmembrane region" description="Helical" evidence="6">
    <location>
        <begin position="105"/>
        <end position="122"/>
    </location>
</feature>
<comment type="caution">
    <text evidence="8">The sequence shown here is derived from an EMBL/GenBank/DDBJ whole genome shotgun (WGS) entry which is preliminary data.</text>
</comment>
<dbReference type="PANTHER" id="PTHR38459:SF1">
    <property type="entry name" value="PROPHAGE BACTOPRENOL-LINKED GLUCOSE TRANSLOCASE HOMOLOG"/>
    <property type="match status" value="1"/>
</dbReference>
<dbReference type="Proteomes" id="UP000619260">
    <property type="component" value="Unassembled WGS sequence"/>
</dbReference>
<evidence type="ECO:0000256" key="2">
    <source>
        <dbReference type="ARBA" id="ARBA00009399"/>
    </source>
</evidence>
<accession>A0A8J4DPV0</accession>
<evidence type="ECO:0000259" key="7">
    <source>
        <dbReference type="Pfam" id="PF04138"/>
    </source>
</evidence>
<evidence type="ECO:0000256" key="5">
    <source>
        <dbReference type="ARBA" id="ARBA00023136"/>
    </source>
</evidence>
<keyword evidence="5 6" id="KW-0472">Membrane</keyword>
<evidence type="ECO:0000256" key="6">
    <source>
        <dbReference type="SAM" id="Phobius"/>
    </source>
</evidence>
<feature type="transmembrane region" description="Helical" evidence="6">
    <location>
        <begin position="7"/>
        <end position="31"/>
    </location>
</feature>
<evidence type="ECO:0000256" key="3">
    <source>
        <dbReference type="ARBA" id="ARBA00022692"/>
    </source>
</evidence>
<dbReference type="GO" id="GO:0005886">
    <property type="term" value="C:plasma membrane"/>
    <property type="evidence" value="ECO:0007669"/>
    <property type="project" value="TreeGrafter"/>
</dbReference>
<dbReference type="PANTHER" id="PTHR38459">
    <property type="entry name" value="PROPHAGE BACTOPRENOL-LINKED GLUCOSE TRANSLOCASE HOMOLOG"/>
    <property type="match status" value="1"/>
</dbReference>
<evidence type="ECO:0000256" key="4">
    <source>
        <dbReference type="ARBA" id="ARBA00022989"/>
    </source>
</evidence>
<dbReference type="EMBL" id="BOPF01000006">
    <property type="protein sequence ID" value="GIJ45043.1"/>
    <property type="molecule type" value="Genomic_DNA"/>
</dbReference>
<dbReference type="Pfam" id="PF04138">
    <property type="entry name" value="GtrA_DPMS_TM"/>
    <property type="match status" value="1"/>
</dbReference>
<dbReference type="InterPro" id="IPR007267">
    <property type="entry name" value="GtrA_DPMS_TM"/>
</dbReference>
<name>A0A8J4DPV0_9ACTN</name>
<feature type="domain" description="GtrA/DPMS transmembrane" evidence="7">
    <location>
        <begin position="13"/>
        <end position="127"/>
    </location>
</feature>
<feature type="transmembrane region" description="Helical" evidence="6">
    <location>
        <begin position="75"/>
        <end position="99"/>
    </location>
</feature>